<accession>A0A5C4NSF3</accession>
<reference evidence="2 3" key="1">
    <citation type="submission" date="2019-06" db="EMBL/GenBank/DDBJ databases">
        <title>Genome sequence of Janthinobacterium lividum UCD_MED1.</title>
        <authorList>
            <person name="De Leon M.E."/>
            <person name="Jospin G."/>
        </authorList>
    </citation>
    <scope>NUCLEOTIDE SEQUENCE [LARGE SCALE GENOMIC DNA]</scope>
    <source>
        <strain evidence="2 3">UCD_MED1</strain>
    </source>
</reference>
<gene>
    <name evidence="2" type="ORF">FHI69_11195</name>
</gene>
<evidence type="ECO:0000256" key="1">
    <source>
        <dbReference type="SAM" id="MobiDB-lite"/>
    </source>
</evidence>
<dbReference type="RefSeq" id="WP_139090624.1">
    <property type="nucleotide sequence ID" value="NZ_VDGE01000003.1"/>
</dbReference>
<comment type="caution">
    <text evidence="2">The sequence shown here is derived from an EMBL/GenBank/DDBJ whole genome shotgun (WGS) entry which is preliminary data.</text>
</comment>
<dbReference type="Proteomes" id="UP000305681">
    <property type="component" value="Unassembled WGS sequence"/>
</dbReference>
<protein>
    <submittedName>
        <fullName evidence="2">Uncharacterized protein</fullName>
    </submittedName>
</protein>
<dbReference type="EMBL" id="VDGE01000003">
    <property type="protein sequence ID" value="TNC76922.1"/>
    <property type="molecule type" value="Genomic_DNA"/>
</dbReference>
<name>A0A5C4NSF3_9BURK</name>
<proteinExistence type="predicted"/>
<feature type="compositionally biased region" description="Low complexity" evidence="1">
    <location>
        <begin position="40"/>
        <end position="49"/>
    </location>
</feature>
<evidence type="ECO:0000313" key="3">
    <source>
        <dbReference type="Proteomes" id="UP000305681"/>
    </source>
</evidence>
<sequence length="63" mass="6757">MKPMRNGNWGGYSGMSENYRRYGMPVLIGDPVKDATKFKATSAAAAGSAHHPTPQYRPGSASQ</sequence>
<dbReference type="AlphaFoldDB" id="A0A5C4NSF3"/>
<feature type="region of interest" description="Disordered" evidence="1">
    <location>
        <begin position="40"/>
        <end position="63"/>
    </location>
</feature>
<evidence type="ECO:0000313" key="2">
    <source>
        <dbReference type="EMBL" id="TNC76922.1"/>
    </source>
</evidence>
<organism evidence="2 3">
    <name type="scientific">Janthinobacterium lividum</name>
    <dbReference type="NCBI Taxonomy" id="29581"/>
    <lineage>
        <taxon>Bacteria</taxon>
        <taxon>Pseudomonadati</taxon>
        <taxon>Pseudomonadota</taxon>
        <taxon>Betaproteobacteria</taxon>
        <taxon>Burkholderiales</taxon>
        <taxon>Oxalobacteraceae</taxon>
        <taxon>Janthinobacterium</taxon>
    </lineage>
</organism>